<reference evidence="2" key="1">
    <citation type="journal article" date="2020" name="Stud. Mycol.">
        <title>101 Dothideomycetes genomes: a test case for predicting lifestyles and emergence of pathogens.</title>
        <authorList>
            <person name="Haridas S."/>
            <person name="Albert R."/>
            <person name="Binder M."/>
            <person name="Bloem J."/>
            <person name="Labutti K."/>
            <person name="Salamov A."/>
            <person name="Andreopoulos B."/>
            <person name="Baker S."/>
            <person name="Barry K."/>
            <person name="Bills G."/>
            <person name="Bluhm B."/>
            <person name="Cannon C."/>
            <person name="Castanera R."/>
            <person name="Culley D."/>
            <person name="Daum C."/>
            <person name="Ezra D."/>
            <person name="Gonzalez J."/>
            <person name="Henrissat B."/>
            <person name="Kuo A."/>
            <person name="Liang C."/>
            <person name="Lipzen A."/>
            <person name="Lutzoni F."/>
            <person name="Magnuson J."/>
            <person name="Mondo S."/>
            <person name="Nolan M."/>
            <person name="Ohm R."/>
            <person name="Pangilinan J."/>
            <person name="Park H.-J."/>
            <person name="Ramirez L."/>
            <person name="Alfaro M."/>
            <person name="Sun H."/>
            <person name="Tritt A."/>
            <person name="Yoshinaga Y."/>
            <person name="Zwiers L.-H."/>
            <person name="Turgeon B."/>
            <person name="Goodwin S."/>
            <person name="Spatafora J."/>
            <person name="Crous P."/>
            <person name="Grigoriev I."/>
        </authorList>
    </citation>
    <scope>NUCLEOTIDE SEQUENCE</scope>
    <source>
        <strain evidence="2">CBS 110217</strain>
    </source>
</reference>
<accession>A0A9P4H7L5</accession>
<dbReference type="OrthoDB" id="3915128at2759"/>
<name>A0A9P4H7L5_9PLEO</name>
<evidence type="ECO:0000313" key="2">
    <source>
        <dbReference type="EMBL" id="KAF2028131.1"/>
    </source>
</evidence>
<gene>
    <name evidence="2" type="ORF">EK21DRAFT_102082</name>
</gene>
<evidence type="ECO:0000313" key="3">
    <source>
        <dbReference type="Proteomes" id="UP000799777"/>
    </source>
</evidence>
<comment type="caution">
    <text evidence="2">The sequence shown here is derived from an EMBL/GenBank/DDBJ whole genome shotgun (WGS) entry which is preliminary data.</text>
</comment>
<evidence type="ECO:0000256" key="1">
    <source>
        <dbReference type="SAM" id="Coils"/>
    </source>
</evidence>
<proteinExistence type="predicted"/>
<dbReference type="AlphaFoldDB" id="A0A9P4H7L5"/>
<keyword evidence="1" id="KW-0175">Coiled coil</keyword>
<keyword evidence="3" id="KW-1185">Reference proteome</keyword>
<sequence>MRASERQTRDTQYKSLKEDLEAMKSLSRFGRLALKYYTWPVWDIAMNPFSAGSSSQPGGVQGQAPQLPFGGDPHANISQQELDNHTLIQIEFNKGELRGPDIEQGYRAYKDTPTQRDTVALQDWLEHLQEVRHTTASEAEYVWQHLARKEQDFYQLVDNDREKDIARREIQLLNNMASDFASRDAIFAYHIADAQKRLQQTEHKALSVPILLTTARSTHSDLPENWIDYYSPQLVAEQVRINWTRQKELLGFLEHSTSMHGDLQPEPGTPQEAHLKQIRQNADDMKKNVEATERLLKEFEEQVRKADEHVKT</sequence>
<protein>
    <submittedName>
        <fullName evidence="2">Uncharacterized protein</fullName>
    </submittedName>
</protein>
<feature type="coiled-coil region" evidence="1">
    <location>
        <begin position="275"/>
        <end position="309"/>
    </location>
</feature>
<organism evidence="2 3">
    <name type="scientific">Setomelanomma holmii</name>
    <dbReference type="NCBI Taxonomy" id="210430"/>
    <lineage>
        <taxon>Eukaryota</taxon>
        <taxon>Fungi</taxon>
        <taxon>Dikarya</taxon>
        <taxon>Ascomycota</taxon>
        <taxon>Pezizomycotina</taxon>
        <taxon>Dothideomycetes</taxon>
        <taxon>Pleosporomycetidae</taxon>
        <taxon>Pleosporales</taxon>
        <taxon>Pleosporineae</taxon>
        <taxon>Phaeosphaeriaceae</taxon>
        <taxon>Setomelanomma</taxon>
    </lineage>
</organism>
<dbReference type="EMBL" id="ML978217">
    <property type="protein sequence ID" value="KAF2028131.1"/>
    <property type="molecule type" value="Genomic_DNA"/>
</dbReference>
<dbReference type="Proteomes" id="UP000799777">
    <property type="component" value="Unassembled WGS sequence"/>
</dbReference>